<feature type="binding site" evidence="16">
    <location>
        <position position="63"/>
    </location>
    <ligand>
        <name>Ca(2+)</name>
        <dbReference type="ChEBI" id="CHEBI:29108"/>
        <label>1</label>
    </ligand>
</feature>
<reference evidence="23 24" key="1">
    <citation type="journal article" date="2005" name="Nature">
        <title>The map-based sequence of the rice genome.</title>
        <authorList>
            <consortium name="International rice genome sequencing project (IRGSP)"/>
            <person name="Matsumoto T."/>
            <person name="Wu J."/>
            <person name="Kanamori H."/>
            <person name="Katayose Y."/>
            <person name="Fujisawa M."/>
            <person name="Namiki N."/>
            <person name="Mizuno H."/>
            <person name="Yamamoto K."/>
            <person name="Antonio B.A."/>
            <person name="Baba T."/>
            <person name="Sakata K."/>
            <person name="Nagamura Y."/>
            <person name="Aoki H."/>
            <person name="Arikawa K."/>
            <person name="Arita K."/>
            <person name="Bito T."/>
            <person name="Chiden Y."/>
            <person name="Fujitsuka N."/>
            <person name="Fukunaka R."/>
            <person name="Hamada M."/>
            <person name="Harada C."/>
            <person name="Hayashi A."/>
            <person name="Hijishita S."/>
            <person name="Honda M."/>
            <person name="Hosokawa S."/>
            <person name="Ichikawa Y."/>
            <person name="Idonuma A."/>
            <person name="Iijima M."/>
            <person name="Ikeda M."/>
            <person name="Ikeno M."/>
            <person name="Ito K."/>
            <person name="Ito S."/>
            <person name="Ito T."/>
            <person name="Ito Y."/>
            <person name="Ito Y."/>
            <person name="Iwabuchi A."/>
            <person name="Kamiya K."/>
            <person name="Karasawa W."/>
            <person name="Kurita K."/>
            <person name="Katagiri S."/>
            <person name="Kikuta A."/>
            <person name="Kobayashi H."/>
            <person name="Kobayashi N."/>
            <person name="Machita K."/>
            <person name="Maehara T."/>
            <person name="Masukawa M."/>
            <person name="Mizubayashi T."/>
            <person name="Mukai Y."/>
            <person name="Nagasaki H."/>
            <person name="Nagata Y."/>
            <person name="Naito S."/>
            <person name="Nakashima M."/>
            <person name="Nakama Y."/>
            <person name="Nakamichi Y."/>
            <person name="Nakamura M."/>
            <person name="Meguro A."/>
            <person name="Negishi M."/>
            <person name="Ohta I."/>
            <person name="Ohta T."/>
            <person name="Okamoto M."/>
            <person name="Ono N."/>
            <person name="Saji S."/>
            <person name="Sakaguchi M."/>
            <person name="Sakai K."/>
            <person name="Shibata M."/>
            <person name="Shimokawa T."/>
            <person name="Song J."/>
            <person name="Takazaki Y."/>
            <person name="Terasawa K."/>
            <person name="Tsugane M."/>
            <person name="Tsuji K."/>
            <person name="Ueda S."/>
            <person name="Waki K."/>
            <person name="Yamagata H."/>
            <person name="Yamamoto M."/>
            <person name="Yamamoto S."/>
            <person name="Yamane H."/>
            <person name="Yoshiki S."/>
            <person name="Yoshihara R."/>
            <person name="Yukawa K."/>
            <person name="Zhong H."/>
            <person name="Yano M."/>
            <person name="Yuan Q."/>
            <person name="Ouyang S."/>
            <person name="Liu J."/>
            <person name="Jones K.M."/>
            <person name="Gansberger K."/>
            <person name="Moffat K."/>
            <person name="Hill J."/>
            <person name="Bera J."/>
            <person name="Fadrosh D."/>
            <person name="Jin S."/>
            <person name="Johri S."/>
            <person name="Kim M."/>
            <person name="Overton L."/>
            <person name="Reardon M."/>
            <person name="Tsitrin T."/>
            <person name="Vuong H."/>
            <person name="Weaver B."/>
            <person name="Ciecko A."/>
            <person name="Tallon L."/>
            <person name="Jackson J."/>
            <person name="Pai G."/>
            <person name="Aken S.V."/>
            <person name="Utterback T."/>
            <person name="Reidmuller S."/>
            <person name="Feldblyum T."/>
            <person name="Hsiao J."/>
            <person name="Zismann V."/>
            <person name="Iobst S."/>
            <person name="de Vazeille A.R."/>
            <person name="Buell C.R."/>
            <person name="Ying K."/>
            <person name="Li Y."/>
            <person name="Lu T."/>
            <person name="Huang Y."/>
            <person name="Zhao Q."/>
            <person name="Feng Q."/>
            <person name="Zhang L."/>
            <person name="Zhu J."/>
            <person name="Weng Q."/>
            <person name="Mu J."/>
            <person name="Lu Y."/>
            <person name="Fan D."/>
            <person name="Liu Y."/>
            <person name="Guan J."/>
            <person name="Zhang Y."/>
            <person name="Yu S."/>
            <person name="Liu X."/>
            <person name="Zhang Y."/>
            <person name="Hong G."/>
            <person name="Han B."/>
            <person name="Choisne N."/>
            <person name="Demange N."/>
            <person name="Orjeda G."/>
            <person name="Samain S."/>
            <person name="Cattolico L."/>
            <person name="Pelletier E."/>
            <person name="Couloux A."/>
            <person name="Segurens B."/>
            <person name="Wincker P."/>
            <person name="D'Hont A."/>
            <person name="Scarpelli C."/>
            <person name="Weissenbach J."/>
            <person name="Salanoubat M."/>
            <person name="Quetier F."/>
            <person name="Yu Y."/>
            <person name="Kim H.R."/>
            <person name="Rambo T."/>
            <person name="Currie J."/>
            <person name="Collura K."/>
            <person name="Luo M."/>
            <person name="Yang T."/>
            <person name="Ammiraju J.S.S."/>
            <person name="Engler F."/>
            <person name="Soderlund C."/>
            <person name="Wing R.A."/>
            <person name="Palmer L.E."/>
            <person name="de la Bastide M."/>
            <person name="Spiegel L."/>
            <person name="Nascimento L."/>
            <person name="Zutavern T."/>
            <person name="O'Shaughnessy A."/>
            <person name="Dike S."/>
            <person name="Dedhia N."/>
            <person name="Preston R."/>
            <person name="Balija V."/>
            <person name="McCombie W.R."/>
            <person name="Chow T."/>
            <person name="Chen H."/>
            <person name="Chung M."/>
            <person name="Chen C."/>
            <person name="Shaw J."/>
            <person name="Wu H."/>
            <person name="Hsiao K."/>
            <person name="Chao Y."/>
            <person name="Chu M."/>
            <person name="Cheng C."/>
            <person name="Hour A."/>
            <person name="Lee P."/>
            <person name="Lin S."/>
            <person name="Lin Y."/>
            <person name="Liou J."/>
            <person name="Liu S."/>
            <person name="Hsing Y."/>
            <person name="Raghuvanshi S."/>
            <person name="Mohanty A."/>
            <person name="Bharti A.K."/>
            <person name="Gaur A."/>
            <person name="Gupta V."/>
            <person name="Kumar D."/>
            <person name="Ravi V."/>
            <person name="Vij S."/>
            <person name="Kapur A."/>
            <person name="Khurana P."/>
            <person name="Khurana P."/>
            <person name="Khurana J.P."/>
            <person name="Tyagi A.K."/>
            <person name="Gaikwad K."/>
            <person name="Singh A."/>
            <person name="Dalal V."/>
            <person name="Srivastava S."/>
            <person name="Dixit A."/>
            <person name="Pal A.K."/>
            <person name="Ghazi I.A."/>
            <person name="Yadav M."/>
            <person name="Pandit A."/>
            <person name="Bhargava A."/>
            <person name="Sureshbabu K."/>
            <person name="Batra K."/>
            <person name="Sharma T.R."/>
            <person name="Mohapatra T."/>
            <person name="Singh N.K."/>
            <person name="Messing J."/>
            <person name="Nelson A.B."/>
            <person name="Fuks G."/>
            <person name="Kavchok S."/>
            <person name="Keizer G."/>
            <person name="Linton E."/>
            <person name="Llaca V."/>
            <person name="Song R."/>
            <person name="Tanyolac B."/>
            <person name="Young S."/>
            <person name="Ho-Il K."/>
            <person name="Hahn J.H."/>
            <person name="Sangsakoo G."/>
            <person name="Vanavichit A."/>
            <person name="de Mattos Luiz.A.T."/>
            <person name="Zimmer P.D."/>
            <person name="Malone G."/>
            <person name="Dellagostin O."/>
            <person name="de Oliveira A.C."/>
            <person name="Bevan M."/>
            <person name="Bancroft I."/>
            <person name="Minx P."/>
            <person name="Cordum H."/>
            <person name="Wilson R."/>
            <person name="Cheng Z."/>
            <person name="Jin W."/>
            <person name="Jiang J."/>
            <person name="Leong S.A."/>
            <person name="Iwama H."/>
            <person name="Gojobori T."/>
            <person name="Itoh T."/>
            <person name="Niimura Y."/>
            <person name="Fujii Y."/>
            <person name="Habara T."/>
            <person name="Sakai H."/>
            <person name="Sato Y."/>
            <person name="Wilson G."/>
            <person name="Kumar K."/>
            <person name="McCouch S."/>
            <person name="Juretic N."/>
            <person name="Hoen D."/>
            <person name="Wright S."/>
            <person name="Bruskiewich R."/>
            <person name="Bureau T."/>
            <person name="Miyao A."/>
            <person name="Hirochika H."/>
            <person name="Nishikawa T."/>
            <person name="Kadowaki K."/>
            <person name="Sugiura M."/>
            <person name="Burr B."/>
            <person name="Sasaki T."/>
        </authorList>
    </citation>
    <scope>NUCLEOTIDE SEQUENCE [LARGE SCALE GENOMIC DNA]</scope>
    <source>
        <strain evidence="24">cv. Nipponbare</strain>
    </source>
</reference>
<dbReference type="GO" id="GO:0140825">
    <property type="term" value="F:lactoperoxidase activity"/>
    <property type="evidence" value="ECO:0007669"/>
    <property type="project" value="UniProtKB-EC"/>
</dbReference>
<keyword evidence="7 16" id="KW-0106">Calcium</keyword>
<dbReference type="EC" id="1.11.1.7" evidence="3"/>
<feature type="disulfide bond" evidence="18">
    <location>
        <begin position="193"/>
        <end position="220"/>
    </location>
</feature>
<reference evidence="24" key="2">
    <citation type="journal article" date="2008" name="Nucleic Acids Res.">
        <title>The rice annotation project database (RAP-DB): 2008 update.</title>
        <authorList>
            <consortium name="The rice annotation project (RAP)"/>
        </authorList>
    </citation>
    <scope>GENOME REANNOTATION</scope>
    <source>
        <strain evidence="24">cv. Nipponbare</strain>
    </source>
</reference>
<evidence type="ECO:0000256" key="13">
    <source>
        <dbReference type="ARBA" id="ARBA00023324"/>
    </source>
</evidence>
<dbReference type="InterPro" id="IPR002016">
    <property type="entry name" value="Haem_peroxidase"/>
</dbReference>
<feature type="transmembrane region" description="Helical" evidence="20">
    <location>
        <begin position="323"/>
        <end position="341"/>
    </location>
</feature>
<feature type="binding site" evidence="16">
    <location>
        <position position="85"/>
    </location>
    <ligand>
        <name>Ca(2+)</name>
        <dbReference type="ChEBI" id="CHEBI:29108"/>
        <label>1</label>
    </ligand>
</feature>
<feature type="chain" id="PRO_5004170990" description="peroxidase" evidence="21">
    <location>
        <begin position="21"/>
        <end position="1461"/>
    </location>
</feature>
<evidence type="ECO:0000256" key="11">
    <source>
        <dbReference type="ARBA" id="ARBA00023180"/>
    </source>
</evidence>
<keyword evidence="20" id="KW-0472">Membrane</keyword>
<feature type="transmembrane region" description="Helical" evidence="20">
    <location>
        <begin position="390"/>
        <end position="409"/>
    </location>
</feature>
<comment type="similarity">
    <text evidence="2">Belongs to the peroxidase family. Ascorbate peroxidase subfamily.</text>
</comment>
<comment type="cofactor">
    <cofactor evidence="16">
        <name>heme b</name>
        <dbReference type="ChEBI" id="CHEBI:60344"/>
    </cofactor>
    <text evidence="16">Binds 1 heme b (iron(II)-protoporphyrin IX) group per subunit.</text>
</comment>
<feature type="compositionally biased region" description="Basic and acidic residues" evidence="19">
    <location>
        <begin position="784"/>
        <end position="795"/>
    </location>
</feature>
<keyword evidence="5" id="KW-0349">Heme</keyword>
<dbReference type="PROSITE" id="PS50873">
    <property type="entry name" value="PEROXIDASE_4"/>
    <property type="match status" value="1"/>
</dbReference>
<dbReference type="SUPFAM" id="SSF48113">
    <property type="entry name" value="Heme-dependent peroxidases"/>
    <property type="match status" value="1"/>
</dbReference>
<dbReference type="Pfam" id="PF00141">
    <property type="entry name" value="peroxidase"/>
    <property type="match status" value="1"/>
</dbReference>
<dbReference type="InterPro" id="IPR033905">
    <property type="entry name" value="Secretory_peroxidase"/>
</dbReference>
<dbReference type="PROSITE" id="PS00435">
    <property type="entry name" value="PEROXIDASE_1"/>
    <property type="match status" value="1"/>
</dbReference>
<feature type="compositionally biased region" description="Polar residues" evidence="19">
    <location>
        <begin position="817"/>
        <end position="826"/>
    </location>
</feature>
<evidence type="ECO:0000256" key="2">
    <source>
        <dbReference type="ARBA" id="ARBA00006873"/>
    </source>
</evidence>
<feature type="transmembrane region" description="Helical" evidence="20">
    <location>
        <begin position="480"/>
        <end position="502"/>
    </location>
</feature>
<evidence type="ECO:0000256" key="8">
    <source>
        <dbReference type="ARBA" id="ARBA00023002"/>
    </source>
</evidence>
<keyword evidence="10 18" id="KW-1015">Disulfide bond</keyword>
<dbReference type="Gene3D" id="1.10.420.10">
    <property type="entry name" value="Peroxidase, domain 2"/>
    <property type="match status" value="1"/>
</dbReference>
<dbReference type="GO" id="GO:0046872">
    <property type="term" value="F:metal ion binding"/>
    <property type="evidence" value="ECO:0007669"/>
    <property type="project" value="UniProtKB-KW"/>
</dbReference>
<evidence type="ECO:0000256" key="15">
    <source>
        <dbReference type="PIRSR" id="PIRSR600823-2"/>
    </source>
</evidence>
<comment type="catalytic activity">
    <reaction evidence="1">
        <text>2 a phenolic donor + H2O2 = 2 a phenolic radical donor + 2 H2O</text>
        <dbReference type="Rhea" id="RHEA:56136"/>
        <dbReference type="ChEBI" id="CHEBI:15377"/>
        <dbReference type="ChEBI" id="CHEBI:16240"/>
        <dbReference type="ChEBI" id="CHEBI:139520"/>
        <dbReference type="ChEBI" id="CHEBI:139521"/>
        <dbReference type="EC" id="1.11.1.7"/>
    </reaction>
</comment>
<dbReference type="FunFam" id="1.10.420.10:FF:000006">
    <property type="entry name" value="Peroxidase"/>
    <property type="match status" value="1"/>
</dbReference>
<evidence type="ECO:0000256" key="9">
    <source>
        <dbReference type="ARBA" id="ARBA00023004"/>
    </source>
</evidence>
<feature type="transmembrane region" description="Helical" evidence="20">
    <location>
        <begin position="588"/>
        <end position="609"/>
    </location>
</feature>
<proteinExistence type="inferred from homology"/>
<evidence type="ECO:0000256" key="17">
    <source>
        <dbReference type="PIRSR" id="PIRSR600823-4"/>
    </source>
</evidence>
<evidence type="ECO:0000259" key="22">
    <source>
        <dbReference type="PROSITE" id="PS50873"/>
    </source>
</evidence>
<evidence type="ECO:0000256" key="19">
    <source>
        <dbReference type="SAM" id="MobiDB-lite"/>
    </source>
</evidence>
<dbReference type="Gene3D" id="1.10.520.10">
    <property type="match status" value="1"/>
</dbReference>
<dbReference type="PANTHER" id="PTHR31235">
    <property type="entry name" value="PEROXIDASE 25-RELATED"/>
    <property type="match status" value="1"/>
</dbReference>
<evidence type="ECO:0000256" key="1">
    <source>
        <dbReference type="ARBA" id="ARBA00000189"/>
    </source>
</evidence>
<dbReference type="PROSITE" id="PS00436">
    <property type="entry name" value="PEROXIDASE_2"/>
    <property type="match status" value="1"/>
</dbReference>
<feature type="region of interest" description="Disordered" evidence="19">
    <location>
        <begin position="778"/>
        <end position="850"/>
    </location>
</feature>
<evidence type="ECO:0000256" key="5">
    <source>
        <dbReference type="ARBA" id="ARBA00022617"/>
    </source>
</evidence>
<keyword evidence="8" id="KW-0560">Oxidoreductase</keyword>
<accession>Q0D8I7</accession>
<dbReference type="PRINTS" id="PR00461">
    <property type="entry name" value="PLPEROXIDASE"/>
</dbReference>
<feature type="compositionally biased region" description="Polar residues" evidence="19">
    <location>
        <begin position="733"/>
        <end position="742"/>
    </location>
</feature>
<keyword evidence="4" id="KW-0575">Peroxidase</keyword>
<feature type="transmembrane region" description="Helical" evidence="20">
    <location>
        <begin position="546"/>
        <end position="568"/>
    </location>
</feature>
<evidence type="ECO:0000256" key="10">
    <source>
        <dbReference type="ARBA" id="ARBA00023157"/>
    </source>
</evidence>
<feature type="binding site" evidence="16">
    <location>
        <position position="66"/>
    </location>
    <ligand>
        <name>Ca(2+)</name>
        <dbReference type="ChEBI" id="CHEBI:29108"/>
        <label>1</label>
    </ligand>
</feature>
<dbReference type="GO" id="GO:0042744">
    <property type="term" value="P:hydrogen peroxide catabolic process"/>
    <property type="evidence" value="ECO:0007669"/>
    <property type="project" value="UniProtKB-KW"/>
</dbReference>
<feature type="disulfide bond" evidence="18">
    <location>
        <begin position="64"/>
        <end position="69"/>
    </location>
</feature>
<keyword evidence="20" id="KW-1133">Transmembrane helix</keyword>
<dbReference type="InterPro" id="IPR010255">
    <property type="entry name" value="Haem_peroxidase_sf"/>
</dbReference>
<feature type="site" description="Transition state stabilizer" evidence="17">
    <location>
        <position position="58"/>
    </location>
</feature>
<keyword evidence="6 16" id="KW-0479">Metal-binding</keyword>
<dbReference type="PRINTS" id="PR00458">
    <property type="entry name" value="PEROXIDASE"/>
</dbReference>
<dbReference type="Proteomes" id="UP000000763">
    <property type="component" value="Chromosome 7"/>
</dbReference>
<evidence type="ECO:0000256" key="18">
    <source>
        <dbReference type="PIRSR" id="PIRSR600823-5"/>
    </source>
</evidence>
<feature type="binding site" description="axial binding residue" evidence="16">
    <location>
        <position position="186"/>
    </location>
    <ligand>
        <name>heme b</name>
        <dbReference type="ChEBI" id="CHEBI:60344"/>
    </ligand>
    <ligandPart>
        <name>Fe</name>
        <dbReference type="ChEBI" id="CHEBI:18248"/>
    </ligandPart>
</feature>
<evidence type="ECO:0000256" key="7">
    <source>
        <dbReference type="ARBA" id="ARBA00022837"/>
    </source>
</evidence>
<feature type="binding site" evidence="16">
    <location>
        <position position="68"/>
    </location>
    <ligand>
        <name>Ca(2+)</name>
        <dbReference type="ChEBI" id="CHEBI:29108"/>
        <label>1</label>
    </ligand>
</feature>
<gene>
    <name evidence="23" type="ordered locus">Os07g0157000</name>
</gene>
<evidence type="ECO:0000256" key="14">
    <source>
        <dbReference type="PIRSR" id="PIRSR600823-1"/>
    </source>
</evidence>
<protein>
    <recommendedName>
        <fullName evidence="3">peroxidase</fullName>
        <ecNumber evidence="3">1.11.1.7</ecNumber>
    </recommendedName>
</protein>
<evidence type="ECO:0000256" key="21">
    <source>
        <dbReference type="SAM" id="SignalP"/>
    </source>
</evidence>
<feature type="signal peptide" evidence="21">
    <location>
        <begin position="1"/>
        <end position="20"/>
    </location>
</feature>
<evidence type="ECO:0000256" key="12">
    <source>
        <dbReference type="ARBA" id="ARBA00023283"/>
    </source>
</evidence>
<dbReference type="KEGG" id="dosa:Os07g0157000"/>
<comment type="cofactor">
    <cofactor evidence="16">
        <name>Ca(2+)</name>
        <dbReference type="ChEBI" id="CHEBI:29108"/>
    </cofactor>
    <text evidence="16">Binds 2 calcium ions per subunit.</text>
</comment>
<keyword evidence="9 16" id="KW-0408">Iron</keyword>
<dbReference type="InterPro" id="IPR000823">
    <property type="entry name" value="Peroxidase_pln"/>
</dbReference>
<evidence type="ECO:0000313" key="23">
    <source>
        <dbReference type="EMBL" id="BAF20836.1"/>
    </source>
</evidence>
<keyword evidence="13" id="KW-0376">Hydrogen peroxide</keyword>
<keyword evidence="21" id="KW-0732">Signal</keyword>
<evidence type="ECO:0000256" key="20">
    <source>
        <dbReference type="SAM" id="Phobius"/>
    </source>
</evidence>
<evidence type="ECO:0000313" key="24">
    <source>
        <dbReference type="Proteomes" id="UP000000763"/>
    </source>
</evidence>
<evidence type="ECO:0000256" key="6">
    <source>
        <dbReference type="ARBA" id="ARBA00022723"/>
    </source>
</evidence>
<feature type="disulfide bond" evidence="18">
    <location>
        <begin position="31"/>
        <end position="108"/>
    </location>
</feature>
<dbReference type="GO" id="GO:0046873">
    <property type="term" value="F:metal ion transmembrane transporter activity"/>
    <property type="evidence" value="ECO:0007669"/>
    <property type="project" value="InterPro"/>
</dbReference>
<name>Q0D8I7_ORYSJ</name>
<feature type="binding site" evidence="15">
    <location>
        <position position="156"/>
    </location>
    <ligand>
        <name>substrate</name>
    </ligand>
</feature>
<dbReference type="GO" id="GO:0016020">
    <property type="term" value="C:membrane"/>
    <property type="evidence" value="ECO:0007669"/>
    <property type="project" value="UniProtKB-SubCell"/>
</dbReference>
<dbReference type="InterPro" id="IPR019793">
    <property type="entry name" value="Peroxidases_heam-ligand_BS"/>
</dbReference>
<feature type="domain" description="Plant heme peroxidase family profile" evidence="22">
    <location>
        <begin position="21"/>
        <end position="315"/>
    </location>
</feature>
<keyword evidence="20" id="KW-0812">Transmembrane</keyword>
<feature type="active site" description="Proton acceptor" evidence="14">
    <location>
        <position position="62"/>
    </location>
</feature>
<keyword evidence="11" id="KW-0325">Glycoprotein</keyword>
<feature type="region of interest" description="Disordered" evidence="19">
    <location>
        <begin position="725"/>
        <end position="750"/>
    </location>
</feature>
<dbReference type="GO" id="GO:0020037">
    <property type="term" value="F:heme binding"/>
    <property type="evidence" value="ECO:0007669"/>
    <property type="project" value="InterPro"/>
</dbReference>
<organism evidence="23 24">
    <name type="scientific">Oryza sativa subsp. japonica</name>
    <name type="common">Rice</name>
    <dbReference type="NCBI Taxonomy" id="39947"/>
    <lineage>
        <taxon>Eukaryota</taxon>
        <taxon>Viridiplantae</taxon>
        <taxon>Streptophyta</taxon>
        <taxon>Embryophyta</taxon>
        <taxon>Tracheophyta</taxon>
        <taxon>Spermatophyta</taxon>
        <taxon>Magnoliopsida</taxon>
        <taxon>Liliopsida</taxon>
        <taxon>Poales</taxon>
        <taxon>Poaceae</taxon>
        <taxon>BOP clade</taxon>
        <taxon>Oryzoideae</taxon>
        <taxon>Oryzeae</taxon>
        <taxon>Oryzinae</taxon>
        <taxon>Oryza</taxon>
        <taxon>Oryza sativa</taxon>
    </lineage>
</organism>
<feature type="binding site" evidence="16">
    <location>
        <position position="70"/>
    </location>
    <ligand>
        <name>Ca(2+)</name>
        <dbReference type="ChEBI" id="CHEBI:29108"/>
        <label>1</label>
    </ligand>
</feature>
<sequence length="1461" mass="156868">MKLILMVAFQAMSLISISTASLQYNFYGSSCPNAEQTISNVVYGLIDADPSMAPALLRLHFHDCFVMGCDASILLDPTKANGSPEKTAIPLRGYDAVNKIKAAVEAVCPGKVSCADILAFAARDSVAKSGGFVYPVPAGSRDGNVSSAFSVFSSIPSPFFDAGELVQSFAAKGLTVDDLVALSGAHSIGTAHCSGFKNRLYPTVDASLDASYAAALRAACPDGSAADDGVVNNSPVSPATLGNQYFKNALAGRVLFTSDAALLTGQNDTAEKVRENAGDLTAWMARFAASMVKMGGIEVLTGARGEIFGIALGFNLLFEYDDLITGICFATVVPNLLPYAISHLGKKMVGTLNACIAGFALLCYVLGLLVSQPQIPLTTNVIFPKLSGESAYSLMALLGANVMAHNFYIHSSVVQGQKRSAFAVGALFHDHLFSVLFIFTGIFLVNHVLMNSAAADSTNTLLLTFQDVVELMNQIFVNPMAPTIFLVVLLFSSHIISLTSAIGSQVISQHLFGINLPLSGHHLILKAFAIVPALYCAKVAGAEGIYQLLIICQIIQAMLLPSSVVPLFRVASSRLIMGAHRVSLHLEILTFLAFLLMLFSNIIFMAEMLFGDSGWLNTLKGNTGSPVVFPSTVLITVACVSVAFSLYMAVTPLKSGSHEAELQQEWSVPSQKELLNTTQDREETCAGNVTYEEDQRSDVVPSPRIQPVDCLKSALDYIDSSDTAIESDHDSQHSTAHTSTAPESCHSPSFIPEESKSVVAVDWPEPLEPISNAIVAEESTVESVDSKSTGERDIEVEPALLMDNDKEAPNILESDNKSLGGNNPSCASDDGPPSLTFSRGKGSDAGNGSGSLSRLSGLGRAARRQLAAILDEFWGHLFDYHGKLTQEASSKRFDILLGLDVRTPSSTVRADSQANEIPKSPMVRDNLQGSAFLGSSRDLMSTKNEMSNLDLTYGLQMGNNIGSSAWSQGMQLPSTQLQSSSNSLLDQGARLNSNFSTPSYADNNQFYQPATIHGYQLASYLKQMNANRNPYSSMPLDPQRLPKSSASAVPTYVDSVMHARNQNLLASLGATPSQIAATSRIERSYYVPSTLDGNENAGSSAYSKKYHSSPDISALIAASRSALLNESKLGGGTIGSQSYLSRLASERSQYTNSVARPAAPLAFDELSPPKLPGDIFSMQQSPNPSARSLWAKQPFEQLFGVSSAELTKSEFNPAGRSGGMTKDDFSYKESEAKLLQSLRFCISKLLKLEGSGWLFKQNGGSDEDLIDQVAAVEKLLQQGTSDNQLLLGDTQQPPCDKADIQYMRVLPNCGDDCIWRASLVVSFGVWCIRRVLDLSLVESRPELWGKYTYVLNRLQGILDPAFSKPRSALSACACLHRDIRVLNSLRHSSLVATNSIPRQIRGSFTTASVVLEMIKDVETAVSGRKGRSGTAAGDVAFPKGKENLASVLKRYKRRLSSKGQQ</sequence>
<dbReference type="InterPro" id="IPR019794">
    <property type="entry name" value="Peroxidases_AS"/>
</dbReference>
<evidence type="ECO:0000256" key="4">
    <source>
        <dbReference type="ARBA" id="ARBA00022559"/>
    </source>
</evidence>
<keyword evidence="12" id="KW-0873">Pyrrolidone carboxylic acid</keyword>
<feature type="transmembrane region" description="Helical" evidence="20">
    <location>
        <begin position="348"/>
        <end position="370"/>
    </location>
</feature>
<dbReference type="EMBL" id="AP008213">
    <property type="protein sequence ID" value="BAF20836.1"/>
    <property type="molecule type" value="Genomic_DNA"/>
</dbReference>
<evidence type="ECO:0000256" key="3">
    <source>
        <dbReference type="ARBA" id="ARBA00012313"/>
    </source>
</evidence>
<dbReference type="CDD" id="cd00693">
    <property type="entry name" value="secretory_peroxidase"/>
    <property type="match status" value="1"/>
</dbReference>
<evidence type="ECO:0000256" key="16">
    <source>
        <dbReference type="PIRSR" id="PIRSR600823-3"/>
    </source>
</evidence>
<feature type="transmembrane region" description="Helical" evidence="20">
    <location>
        <begin position="421"/>
        <end position="445"/>
    </location>
</feature>
<dbReference type="GO" id="GO:0006979">
    <property type="term" value="P:response to oxidative stress"/>
    <property type="evidence" value="ECO:0007669"/>
    <property type="project" value="InterPro"/>
</dbReference>
<feature type="transmembrane region" description="Helical" evidence="20">
    <location>
        <begin position="629"/>
        <end position="650"/>
    </location>
</feature>
<feature type="binding site" evidence="16">
    <location>
        <position position="72"/>
    </location>
    <ligand>
        <name>Ca(2+)</name>
        <dbReference type="ChEBI" id="CHEBI:29108"/>
        <label>1</label>
    </ligand>
</feature>